<evidence type="ECO:0000256" key="1">
    <source>
        <dbReference type="SAM" id="MobiDB-lite"/>
    </source>
</evidence>
<feature type="domain" description="Sm" evidence="2">
    <location>
        <begin position="88"/>
        <end position="203"/>
    </location>
</feature>
<feature type="region of interest" description="Disordered" evidence="1">
    <location>
        <begin position="1"/>
        <end position="86"/>
    </location>
</feature>
<evidence type="ECO:0000259" key="2">
    <source>
        <dbReference type="SMART" id="SM00651"/>
    </source>
</evidence>
<dbReference type="Proteomes" id="UP001301350">
    <property type="component" value="Unassembled WGS sequence"/>
</dbReference>
<keyword evidence="4" id="KW-1185">Reference proteome</keyword>
<dbReference type="AlphaFoldDB" id="A0AAV9IXT2"/>
<evidence type="ECO:0000313" key="4">
    <source>
        <dbReference type="Proteomes" id="UP001301350"/>
    </source>
</evidence>
<dbReference type="InterPro" id="IPR010920">
    <property type="entry name" value="LSM_dom_sf"/>
</dbReference>
<evidence type="ECO:0000313" key="3">
    <source>
        <dbReference type="EMBL" id="KAK4537140.1"/>
    </source>
</evidence>
<dbReference type="Gene3D" id="2.30.30.100">
    <property type="match status" value="1"/>
</dbReference>
<feature type="compositionally biased region" description="Basic and acidic residues" evidence="1">
    <location>
        <begin position="26"/>
        <end position="40"/>
    </location>
</feature>
<dbReference type="InterPro" id="IPR001163">
    <property type="entry name" value="Sm_dom_euk/arc"/>
</dbReference>
<feature type="compositionally biased region" description="Basic and acidic residues" evidence="1">
    <location>
        <begin position="8"/>
        <end position="17"/>
    </location>
</feature>
<gene>
    <name evidence="3" type="ORF">CDCA_CDCA11G3165</name>
</gene>
<dbReference type="EMBL" id="JANCYW010000011">
    <property type="protein sequence ID" value="KAK4537140.1"/>
    <property type="molecule type" value="Genomic_DNA"/>
</dbReference>
<comment type="caution">
    <text evidence="3">The sequence shown here is derived from an EMBL/GenBank/DDBJ whole genome shotgun (WGS) entry which is preliminary data.</text>
</comment>
<dbReference type="SMART" id="SM00651">
    <property type="entry name" value="Sm"/>
    <property type="match status" value="1"/>
</dbReference>
<dbReference type="Pfam" id="PF01423">
    <property type="entry name" value="LSM"/>
    <property type="match status" value="1"/>
</dbReference>
<proteinExistence type="predicted"/>
<protein>
    <recommendedName>
        <fullName evidence="2">Sm domain-containing protein</fullName>
    </recommendedName>
</protein>
<name>A0AAV9IXT2_CYACA</name>
<accession>A0AAV9IXT2</accession>
<feature type="compositionally biased region" description="Low complexity" evidence="1">
    <location>
        <begin position="77"/>
        <end position="86"/>
    </location>
</feature>
<dbReference type="SUPFAM" id="SSF50182">
    <property type="entry name" value="Sm-like ribonucleoproteins"/>
    <property type="match status" value="1"/>
</dbReference>
<organism evidence="3 4">
    <name type="scientific">Cyanidium caldarium</name>
    <name type="common">Red alga</name>
    <dbReference type="NCBI Taxonomy" id="2771"/>
    <lineage>
        <taxon>Eukaryota</taxon>
        <taxon>Rhodophyta</taxon>
        <taxon>Bangiophyceae</taxon>
        <taxon>Cyanidiales</taxon>
        <taxon>Cyanidiaceae</taxon>
        <taxon>Cyanidium</taxon>
    </lineage>
</organism>
<reference evidence="3 4" key="1">
    <citation type="submission" date="2022-07" db="EMBL/GenBank/DDBJ databases">
        <title>Genome-wide signatures of adaptation to extreme environments.</title>
        <authorList>
            <person name="Cho C.H."/>
            <person name="Yoon H.S."/>
        </authorList>
    </citation>
    <scope>NUCLEOTIDE SEQUENCE [LARGE SCALE GENOMIC DNA]</scope>
    <source>
        <strain evidence="3 4">DBV 063 E5</strain>
    </source>
</reference>
<sequence>MASAESFKASDRAESARRPPQQQQPPRRDPPRGRRGERPAGSRGTASGDPSRARFHGPVGKLASTHPHRPRPGAGGPSTSSAPPAAALDWRPLAGQRVLVQLAGGRRLTGRLVGWDALVNMVLDDAVEEGAVPSDSPALRGAAVGAEGWSVAEIYAASARRGGEDASTVAPLHSMEWGEDGRVWRRRLGRAVVRGPAVTSLGPVP</sequence>